<sequence>MAEGRAGLSGLFTGGASGRGAPEPRVASLWLLCSPFSWCRPSCTCGAGPRPAEVEPFGPDAMLVGGAVVGLPWEALRMRFRSSGVRAAGWPATAGSTREGSRYRPFRVMPKWTWQPVELPVVPARAITSPRVTRSPGETRSTELW</sequence>
<comment type="caution">
    <text evidence="2">The sequence shown here is derived from an EMBL/GenBank/DDBJ whole genome shotgun (WGS) entry which is preliminary data.</text>
</comment>
<keyword evidence="3" id="KW-1185">Reference proteome</keyword>
<evidence type="ECO:0000313" key="2">
    <source>
        <dbReference type="EMBL" id="MFB9069855.1"/>
    </source>
</evidence>
<protein>
    <recommendedName>
        <fullName evidence="4">Secreted protein</fullName>
    </recommendedName>
</protein>
<name>A0ABV5FT62_9MICC</name>
<organism evidence="2 3">
    <name type="scientific">Citricoccus parietis</name>
    <dbReference type="NCBI Taxonomy" id="592307"/>
    <lineage>
        <taxon>Bacteria</taxon>
        <taxon>Bacillati</taxon>
        <taxon>Actinomycetota</taxon>
        <taxon>Actinomycetes</taxon>
        <taxon>Micrococcales</taxon>
        <taxon>Micrococcaceae</taxon>
        <taxon>Citricoccus</taxon>
    </lineage>
</organism>
<reference evidence="2 3" key="1">
    <citation type="submission" date="2024-09" db="EMBL/GenBank/DDBJ databases">
        <authorList>
            <person name="Sun Q."/>
            <person name="Mori K."/>
        </authorList>
    </citation>
    <scope>NUCLEOTIDE SEQUENCE [LARGE SCALE GENOMIC DNA]</scope>
    <source>
        <strain evidence="2 3">CCM 7609</strain>
    </source>
</reference>
<dbReference type="Proteomes" id="UP001589575">
    <property type="component" value="Unassembled WGS sequence"/>
</dbReference>
<evidence type="ECO:0000256" key="1">
    <source>
        <dbReference type="SAM" id="MobiDB-lite"/>
    </source>
</evidence>
<proteinExistence type="predicted"/>
<feature type="region of interest" description="Disordered" evidence="1">
    <location>
        <begin position="1"/>
        <end position="20"/>
    </location>
</feature>
<gene>
    <name evidence="2" type="ORF">ACFFX0_01030</name>
</gene>
<evidence type="ECO:0008006" key="4">
    <source>
        <dbReference type="Google" id="ProtNLM"/>
    </source>
</evidence>
<evidence type="ECO:0000313" key="3">
    <source>
        <dbReference type="Proteomes" id="UP001589575"/>
    </source>
</evidence>
<dbReference type="EMBL" id="JBHMFI010000001">
    <property type="protein sequence ID" value="MFB9069855.1"/>
    <property type="molecule type" value="Genomic_DNA"/>
</dbReference>
<accession>A0ABV5FT62</accession>